<feature type="region of interest" description="Disordered" evidence="5">
    <location>
        <begin position="270"/>
        <end position="294"/>
    </location>
</feature>
<evidence type="ECO:0000256" key="3">
    <source>
        <dbReference type="ARBA" id="ARBA00023163"/>
    </source>
</evidence>
<accession>A0A9E7GET3</accession>
<feature type="domain" description="BHLH" evidence="6">
    <location>
        <begin position="283"/>
        <end position="332"/>
    </location>
</feature>
<dbReference type="OrthoDB" id="5778525at2759"/>
<dbReference type="SMART" id="SM00353">
    <property type="entry name" value="HLH"/>
    <property type="match status" value="1"/>
</dbReference>
<feature type="compositionally biased region" description="Low complexity" evidence="5">
    <location>
        <begin position="205"/>
        <end position="221"/>
    </location>
</feature>
<evidence type="ECO:0000313" key="7">
    <source>
        <dbReference type="EMBL" id="URE11818.1"/>
    </source>
</evidence>
<dbReference type="PROSITE" id="PS50888">
    <property type="entry name" value="BHLH"/>
    <property type="match status" value="1"/>
</dbReference>
<feature type="region of interest" description="Disordered" evidence="5">
    <location>
        <begin position="205"/>
        <end position="230"/>
    </location>
</feature>
<reference evidence="7" key="1">
    <citation type="submission" date="2022-05" db="EMBL/GenBank/DDBJ databases">
        <title>The Musa troglodytarum L. genome provides insights into the mechanism of non-climacteric behaviour and enrichment of carotenoids.</title>
        <authorList>
            <person name="Wang J."/>
        </authorList>
    </citation>
    <scope>NUCLEOTIDE SEQUENCE</scope>
    <source>
        <tissue evidence="7">Leaf</tissue>
    </source>
</reference>
<dbReference type="SUPFAM" id="SSF47459">
    <property type="entry name" value="HLH, helix-loop-helix DNA-binding domain"/>
    <property type="match status" value="1"/>
</dbReference>
<dbReference type="InterPro" id="IPR055477">
    <property type="entry name" value="DUF7049"/>
</dbReference>
<organism evidence="7 8">
    <name type="scientific">Musa troglodytarum</name>
    <name type="common">fe'i banana</name>
    <dbReference type="NCBI Taxonomy" id="320322"/>
    <lineage>
        <taxon>Eukaryota</taxon>
        <taxon>Viridiplantae</taxon>
        <taxon>Streptophyta</taxon>
        <taxon>Embryophyta</taxon>
        <taxon>Tracheophyta</taxon>
        <taxon>Spermatophyta</taxon>
        <taxon>Magnoliopsida</taxon>
        <taxon>Liliopsida</taxon>
        <taxon>Zingiberales</taxon>
        <taxon>Musaceae</taxon>
        <taxon>Musa</taxon>
    </lineage>
</organism>
<keyword evidence="3" id="KW-0804">Transcription</keyword>
<sequence>MLHVQLGLRQLEAKPKTSTVDSVFPLTFPSRMLAPSHEPLIDCFRSPWMDGAVMMKTAGTPWRFSNLSEDPSVAPSATHLKSRDSDLVDSAAFLLPSQIYQCAALTGCRKEEHDDLGMASRSSNNIDTQMDEQDLFMEQQFFRHEHRRSSSSSSSLQSLPMGNITDSYVSKTIQTYNQHRGVRFPSPESEDAAITRAMMAVISSSNSSSSAASPPSVMSNPQQEGQASLPRRAFRAYDSVLAPHLELRKSSSGQKMLRNSILMLRSISSVKSEEQAEGRRSTGNQSHHVISERRRRVKLNDSFDTLQTLLPPASKKDKASVLINARNYLNALRAQITELEEKNRSLETHLSTDEARRGDGSAKSVKVQIIKPSEPASDVQQIGIRMTVSIECDIIDLLLHVLERLKGLRAVTVAAVDACTYSPRMHIFARANLKLQIKSCDWNEASFQEAMNKAIEEVIATPEEHFFAD</sequence>
<dbReference type="InterPro" id="IPR045239">
    <property type="entry name" value="bHLH95_bHLH"/>
</dbReference>
<keyword evidence="4" id="KW-0175">Coiled coil</keyword>
<dbReference type="GO" id="GO:0046983">
    <property type="term" value="F:protein dimerization activity"/>
    <property type="evidence" value="ECO:0007669"/>
    <property type="project" value="InterPro"/>
</dbReference>
<dbReference type="EMBL" id="CP097508">
    <property type="protein sequence ID" value="URE11818.1"/>
    <property type="molecule type" value="Genomic_DNA"/>
</dbReference>
<dbReference type="Pfam" id="PF23132">
    <property type="entry name" value="DUF7049"/>
    <property type="match status" value="1"/>
</dbReference>
<keyword evidence="2" id="KW-0805">Transcription regulation</keyword>
<proteinExistence type="inferred from homology"/>
<name>A0A9E7GET3_9LILI</name>
<dbReference type="PANTHER" id="PTHR46665:SF1">
    <property type="entry name" value="SPERMATOGENESIS- AND OOGENESIS-SPECIFIC BASIC HELIX-LOOP-HELIX-CONTAINING PROTEIN 1"/>
    <property type="match status" value="1"/>
</dbReference>
<feature type="coiled-coil region" evidence="4">
    <location>
        <begin position="322"/>
        <end position="356"/>
    </location>
</feature>
<dbReference type="InterPro" id="IPR036638">
    <property type="entry name" value="HLH_DNA-bd_sf"/>
</dbReference>
<dbReference type="CDD" id="cd11393">
    <property type="entry name" value="bHLH_AtbHLH_like"/>
    <property type="match status" value="1"/>
</dbReference>
<evidence type="ECO:0000256" key="4">
    <source>
        <dbReference type="SAM" id="Coils"/>
    </source>
</evidence>
<dbReference type="AlphaFoldDB" id="A0A9E7GET3"/>
<protein>
    <submittedName>
        <fullName evidence="7">Transcription factor bHLH041-like</fullName>
    </submittedName>
</protein>
<evidence type="ECO:0000313" key="8">
    <source>
        <dbReference type="Proteomes" id="UP001055439"/>
    </source>
</evidence>
<dbReference type="InterPro" id="IPR044658">
    <property type="entry name" value="bHLH92/bHLH041-like"/>
</dbReference>
<dbReference type="Pfam" id="PF00010">
    <property type="entry name" value="HLH"/>
    <property type="match status" value="1"/>
</dbReference>
<dbReference type="Gene3D" id="4.10.280.10">
    <property type="entry name" value="Helix-loop-helix DNA-binding domain"/>
    <property type="match status" value="1"/>
</dbReference>
<evidence type="ECO:0000259" key="6">
    <source>
        <dbReference type="PROSITE" id="PS50888"/>
    </source>
</evidence>
<keyword evidence="8" id="KW-1185">Reference proteome</keyword>
<evidence type="ECO:0000256" key="2">
    <source>
        <dbReference type="ARBA" id="ARBA00023015"/>
    </source>
</evidence>
<gene>
    <name evidence="7" type="ORF">MUK42_04645</name>
</gene>
<feature type="compositionally biased region" description="Basic and acidic residues" evidence="5">
    <location>
        <begin position="271"/>
        <end position="280"/>
    </location>
</feature>
<dbReference type="InterPro" id="IPR011598">
    <property type="entry name" value="bHLH_dom"/>
</dbReference>
<comment type="similarity">
    <text evidence="1">Belongs to the bHLH protein family.</text>
</comment>
<dbReference type="PANTHER" id="PTHR46665">
    <property type="entry name" value="TRANSCRIPTION FACTOR BHLH041-RELATED-RELATED"/>
    <property type="match status" value="1"/>
</dbReference>
<evidence type="ECO:0000256" key="5">
    <source>
        <dbReference type="SAM" id="MobiDB-lite"/>
    </source>
</evidence>
<dbReference type="Proteomes" id="UP001055439">
    <property type="component" value="Chromosome 6"/>
</dbReference>
<evidence type="ECO:0000256" key="1">
    <source>
        <dbReference type="ARBA" id="ARBA00005510"/>
    </source>
</evidence>